<dbReference type="EMBL" id="JADGJH010000134">
    <property type="protein sequence ID" value="KAJ3136565.1"/>
    <property type="molecule type" value="Genomic_DNA"/>
</dbReference>
<comment type="subcellular location">
    <subcellularLocation>
        <location evidence="1">Cytoplasm</location>
        <location evidence="1">Cytoskeleton</location>
    </subcellularLocation>
</comment>
<dbReference type="InterPro" id="IPR001611">
    <property type="entry name" value="Leu-rich_rpt"/>
</dbReference>
<dbReference type="GO" id="GO:0051694">
    <property type="term" value="P:pointed-end actin filament capping"/>
    <property type="evidence" value="ECO:0007669"/>
    <property type="project" value="InterPro"/>
</dbReference>
<evidence type="ECO:0000256" key="1">
    <source>
        <dbReference type="ARBA" id="ARBA00004245"/>
    </source>
</evidence>
<dbReference type="SUPFAM" id="SSF52047">
    <property type="entry name" value="RNI-like"/>
    <property type="match status" value="2"/>
</dbReference>
<reference evidence="4" key="1">
    <citation type="submission" date="2020-05" db="EMBL/GenBank/DDBJ databases">
        <title>Phylogenomic resolution of chytrid fungi.</title>
        <authorList>
            <person name="Stajich J.E."/>
            <person name="Amses K."/>
            <person name="Simmons R."/>
            <person name="Seto K."/>
            <person name="Myers J."/>
            <person name="Bonds A."/>
            <person name="Quandt C.A."/>
            <person name="Barry K."/>
            <person name="Liu P."/>
            <person name="Grigoriev I."/>
            <person name="Longcore J.E."/>
            <person name="James T.Y."/>
        </authorList>
    </citation>
    <scope>NUCLEOTIDE SEQUENCE</scope>
    <source>
        <strain evidence="4">JEL0513</strain>
    </source>
</reference>
<dbReference type="PANTHER" id="PTHR10901">
    <property type="entry name" value="TROPOMODULIN"/>
    <property type="match status" value="1"/>
</dbReference>
<proteinExistence type="predicted"/>
<evidence type="ECO:0008006" key="6">
    <source>
        <dbReference type="Google" id="ProtNLM"/>
    </source>
</evidence>
<dbReference type="GO" id="GO:0005523">
    <property type="term" value="F:tropomyosin binding"/>
    <property type="evidence" value="ECO:0007669"/>
    <property type="project" value="InterPro"/>
</dbReference>
<dbReference type="GO" id="GO:0005856">
    <property type="term" value="C:cytoskeleton"/>
    <property type="evidence" value="ECO:0007669"/>
    <property type="project" value="UniProtKB-SubCell"/>
</dbReference>
<dbReference type="GO" id="GO:0007015">
    <property type="term" value="P:actin filament organization"/>
    <property type="evidence" value="ECO:0007669"/>
    <property type="project" value="TreeGrafter"/>
</dbReference>
<evidence type="ECO:0000256" key="2">
    <source>
        <dbReference type="ARBA" id="ARBA00022490"/>
    </source>
</evidence>
<dbReference type="InterPro" id="IPR032675">
    <property type="entry name" value="LRR_dom_sf"/>
</dbReference>
<dbReference type="Gene3D" id="3.80.10.10">
    <property type="entry name" value="Ribonuclease Inhibitor"/>
    <property type="match status" value="2"/>
</dbReference>
<keyword evidence="2" id="KW-0963">Cytoplasm</keyword>
<dbReference type="Pfam" id="PF13516">
    <property type="entry name" value="LRR_6"/>
    <property type="match status" value="2"/>
</dbReference>
<sequence length="788" mass="86381">MDQDTLNSDHDVIQSSGQFVNSAATTQSSASSVPASILPLSSLLEGLSIFEEATIPSETFTERIDSTKTIKNDNGDTILIQETTLIAETGEVIQEITTTETHQIVTLKPVEIEVEEVELRLQETVMEEGDIDLVSLSNEIATNTGISALELANDGLTTEEVIMFAKAIEVNTTLEKLDIEGNDITEEGLLALCSAIRLNKSLREINIGTQQIIVSDEVEMELASAIEKNENNAAALVAQNAIIRNKAAYELWLHRKRTKTIFVPETTEVTTVKKDRRILKNSRSGDNFANFDNADEDSEISESESVYDHSIPRDLTISDESFVKDERIGFVENEYFANEKSTSERNLKTAFDNEKNSLGDAKPINFQEGSLADLVPPIEFGIVDTETASSSKELISTTNDILIKEITISQEPPKFLSNDEPMFASDGSAVEEPIIIESGSIFDVDEIPAERQTLIGLPSKEFLHDNNAPVIPSETSTEEPTVVESVLTSLSNLPEESTGIKLVVASAMEGEPTDKFIDASSNSETESEEIQVSSIRVSVVTISSTEEPTIVESAPLLIVETLQTEEPTIIIEKSVNKSNISRNNILAEPIIGSSEDDVVEEIPMSTIVETKIKTELKTSLSNLDLPNLAKNNGDTLSVHETTIFSEAGEEIKEIVTIETHQVVSTKPIQVEVEETVREVRETLLEGGDLDLVWLANEVASNADMTSLELINDGLTTEEIIIFTKALEINTVLEKINISGNEINYKGLLAICRVIRVNKTLREIIIGVQQIVINDDVELEIASAIESNE</sequence>
<dbReference type="SMART" id="SM00368">
    <property type="entry name" value="LRR_RI"/>
    <property type="match status" value="2"/>
</dbReference>
<dbReference type="InterPro" id="IPR004934">
    <property type="entry name" value="TMOD"/>
</dbReference>
<keyword evidence="3" id="KW-0206">Cytoskeleton</keyword>
<protein>
    <recommendedName>
        <fullName evidence="6">RNI-like protein</fullName>
    </recommendedName>
</protein>
<comment type="caution">
    <text evidence="4">The sequence shown here is derived from an EMBL/GenBank/DDBJ whole genome shotgun (WGS) entry which is preliminary data.</text>
</comment>
<evidence type="ECO:0000313" key="4">
    <source>
        <dbReference type="EMBL" id="KAJ3136565.1"/>
    </source>
</evidence>
<accession>A0AAD5T8C3</accession>
<keyword evidence="5" id="KW-1185">Reference proteome</keyword>
<organism evidence="4 5">
    <name type="scientific">Physocladia obscura</name>
    <dbReference type="NCBI Taxonomy" id="109957"/>
    <lineage>
        <taxon>Eukaryota</taxon>
        <taxon>Fungi</taxon>
        <taxon>Fungi incertae sedis</taxon>
        <taxon>Chytridiomycota</taxon>
        <taxon>Chytridiomycota incertae sedis</taxon>
        <taxon>Chytridiomycetes</taxon>
        <taxon>Chytridiales</taxon>
        <taxon>Chytriomycetaceae</taxon>
        <taxon>Physocladia</taxon>
    </lineage>
</organism>
<dbReference type="Proteomes" id="UP001211907">
    <property type="component" value="Unassembled WGS sequence"/>
</dbReference>
<evidence type="ECO:0000313" key="5">
    <source>
        <dbReference type="Proteomes" id="UP001211907"/>
    </source>
</evidence>
<evidence type="ECO:0000256" key="3">
    <source>
        <dbReference type="ARBA" id="ARBA00023212"/>
    </source>
</evidence>
<gene>
    <name evidence="4" type="ORF">HK100_001548</name>
</gene>
<dbReference type="PANTHER" id="PTHR10901:SF6">
    <property type="entry name" value="TROPOMODULIN, ISOFORM N"/>
    <property type="match status" value="1"/>
</dbReference>
<name>A0AAD5T8C3_9FUNG</name>
<dbReference type="AlphaFoldDB" id="A0AAD5T8C3"/>